<dbReference type="PANTHER" id="PTHR16082">
    <property type="entry name" value="AP-5 COMPLEX SUBUNIT MU-1"/>
    <property type="match status" value="1"/>
</dbReference>
<feature type="compositionally biased region" description="Low complexity" evidence="6">
    <location>
        <begin position="917"/>
        <end position="926"/>
    </location>
</feature>
<feature type="compositionally biased region" description="Basic and acidic residues" evidence="6">
    <location>
        <begin position="1202"/>
        <end position="1214"/>
    </location>
</feature>
<feature type="region of interest" description="Disordered" evidence="6">
    <location>
        <begin position="1350"/>
        <end position="1372"/>
    </location>
</feature>
<feature type="region of interest" description="Disordered" evidence="6">
    <location>
        <begin position="897"/>
        <end position="1057"/>
    </location>
</feature>
<feature type="compositionally biased region" description="Low complexity" evidence="6">
    <location>
        <begin position="340"/>
        <end position="359"/>
    </location>
</feature>
<feature type="region of interest" description="Disordered" evidence="6">
    <location>
        <begin position="431"/>
        <end position="459"/>
    </location>
</feature>
<sequence length="2061" mass="214214">MCSVRGWWLLEVTRDASPSLFSAPDVDFDHGFAETGDSGAGALWSGRFRPPDAARPMGSKAFRECGTASATAGGKKHHEADNGNDLLTVRVALSRRYPTVDERWRKLAGPAYVPLPSDETLRQAFVAQLLEEPKDDAWRCCACCSPAPGGGEACLSLTSPSTAASSYGGCSPQRLSFAESDGRRRVDSGFAAGFAAGKAGEERLVEQNSSFYYDLYQETHFEELTWPCGPTAMLVLPPCASSALHNRHIGARIGPGHVPFQQRGSGAAPACHSPTRRCRQEPSDDPNFGAACERGPALPPVCGRYGGFQSRPQFSLSGEDGARGVCSLTYPSAAECLEGRPSPCSRPGASPSPPSGSSASLPLNSTLFSLLWPVVFVRKEMALSRLQAGASLLAAGAKKQDEGGGRGSAAHASAFSEDDAAPVALQRLTSAGAAQPTAAGSAGKGKKGGNPSEGNSSLRSTLVEAKPGRGERVLVALAALAVDDALGVDSLHPATARCFDLPQVTAAFHVLDQLMDLYLSMSPGSLSPPSLLPDAAVASLAGRSLASRLSSSSRASSSMNSAPAPLLNGVAAHRETPRGPEARGEAAGGGDMDAESGGPASLPFLMALQLALPFGRPKLTCPRLLKHAYDSVASLPDAYSFLPPSHLGGDMSTRSAEGRTVFRESLEGDRADSSSQRASEDEGRQQRRSARRRNRAEERQDPTLPSFLPPRPPGPRGPSQSLAQLRETKVKQYLGSLSSELSTVSPSSVSAASTDLRALQLRRWRSELAAKKSSFSSAASPGPGASPDFFEATLGSTVCLDFEDSGSFSTMSEFSFSDVSPPVDAPHSRTLHRRLFDHALWRRRPNAASSLSDRAGALGGVSGCSTACTSAFTPSGGGAVWSVPAWLPLLSPSGWTDGFPVEEGSEDEGDSLRSLEGSASRGASPRRASRGWWWPAGSTKKERVRGSQTPDALGGETRRRGGRSCRSSSSEGRGSRDKPRGRLAHSTRSASLRFGEGGSRARGSSWGDGRGRGDSRGQEDSGAMTDVERRSRGRLKERLRRRDGDGSRSLSRPHRVGEAFRSRHRVLSANPKNAASRFSLLSAFGRVTGLMSGGDGDGDGRAPGWKWLTRTSWIRFALVEKIHCTMHEPRAGVEGPEATAPDECSIVGDLHVTACLRKMMEVSVPVTFSRTASLPDVYVHPTARLSNSPVDLLNCASSGGGSEKKARPGGDRESVSASLMGQQASQASLPPLLVSCVPPLGLQSYLLCEYRFGCLPFYPLKALYQVKEIQPCVLRLLLQLQFHPALLGRLSSCALWLPFGHKGLIEYHDLKASQGAFRISADKRAVLWTLPKHIKRSGLVGAASSATKESGVSTLAGSDSPTPPGGGSPQVSLLGELVLAPLPGGAASGAADPLSGPSGAGAAGLSPRRQRRSRQRAPAGDPSQTGGEDHFSGLSCLARVSGGNAFPSAESDAPTSSSFAVGALGAGETPASWLSDANGSLPRQAQTLRERLFAAAGDEERLPLSVRRFLADEAERVEDEEACRLEQRREGEFSASSVSTQLAAPGPRGSERAGVGTAAGDWRENACGLSHAHASRQTQGGSGDSEPPRGSRHHGSLPVPSEQQPRAGQRPHVWGSAAKPGWSEGGQRATPSDLVEGVSPALQARSRPDGAAGGRGAPSSGKADAPPIAQGLAPPGPSLAPSVVSGSPRRPHSAAVGPASGARDGPSSCRDPAPAKQSGVGDPRGCGGGSAAAAVVHDCERPESSACAETATGTGRMYGGTQTKPGASAARSAAPARRGRGVGAGLLTDREELILRKGVNNFLALIQFEAKGITLSGSDIDKEAVTMYPHEHLEVVPPLQRRLGGGDKPGGSKVPSFSAAACSGLSGKNDKWESFKGVPGWAFGAGGGKDEDAGCSISVLKRTVAGRYIVWNALGDNRASKVHLSFGGDTDEEENGRSCGSTHASGASADPVARSISAASAVSSRAPAAGALRLASTVKDTSAATRDGNDAGQAASDSACVFEGPTDPAADSRSPEELRAVASKLPVDAARDLAYCEGGAPRQGGETDCHLPLASAALDGV</sequence>
<feature type="compositionally biased region" description="Basic and acidic residues" evidence="6">
    <location>
        <begin position="1009"/>
        <end position="1019"/>
    </location>
</feature>
<evidence type="ECO:0000256" key="6">
    <source>
        <dbReference type="SAM" id="MobiDB-lite"/>
    </source>
</evidence>
<dbReference type="OrthoDB" id="1877176at2759"/>
<feature type="region of interest" description="Disordered" evidence="6">
    <location>
        <begin position="1979"/>
        <end position="2015"/>
    </location>
</feature>
<dbReference type="GO" id="GO:0005829">
    <property type="term" value="C:cytosol"/>
    <property type="evidence" value="ECO:0007669"/>
    <property type="project" value="TreeGrafter"/>
</dbReference>
<feature type="compositionally biased region" description="Basic and acidic residues" evidence="6">
    <location>
        <begin position="664"/>
        <end position="685"/>
    </location>
</feature>
<comment type="subcellular location">
    <subcellularLocation>
        <location evidence="5">Endomembrane system</location>
        <topology evidence="5">Peripheral membrane protein</topology>
        <orientation evidence="5">Cytoplasmic side</orientation>
    </subcellularLocation>
</comment>
<feature type="region of interest" description="Disordered" evidence="6">
    <location>
        <begin position="339"/>
        <end position="359"/>
    </location>
</feature>
<proteinExistence type="inferred from homology"/>
<evidence type="ECO:0000256" key="2">
    <source>
        <dbReference type="ARBA" id="ARBA00022448"/>
    </source>
</evidence>
<keyword evidence="8" id="KW-1185">Reference proteome</keyword>
<gene>
    <name evidence="7" type="ORF">BESB_079640</name>
</gene>
<dbReference type="GO" id="GO:0005764">
    <property type="term" value="C:lysosome"/>
    <property type="evidence" value="ECO:0007669"/>
    <property type="project" value="TreeGrafter"/>
</dbReference>
<dbReference type="Proteomes" id="UP000224006">
    <property type="component" value="Chromosome VII"/>
</dbReference>
<feature type="compositionally biased region" description="Low complexity" evidence="6">
    <location>
        <begin position="1388"/>
        <end position="1397"/>
    </location>
</feature>
<keyword evidence="2" id="KW-0813">Transport</keyword>
<organism evidence="7 8">
    <name type="scientific">Besnoitia besnoiti</name>
    <name type="common">Apicomplexan protozoan</name>
    <dbReference type="NCBI Taxonomy" id="94643"/>
    <lineage>
        <taxon>Eukaryota</taxon>
        <taxon>Sar</taxon>
        <taxon>Alveolata</taxon>
        <taxon>Apicomplexa</taxon>
        <taxon>Conoidasida</taxon>
        <taxon>Coccidia</taxon>
        <taxon>Eucoccidiorida</taxon>
        <taxon>Eimeriorina</taxon>
        <taxon>Sarcocystidae</taxon>
        <taxon>Besnoitia</taxon>
    </lineage>
</organism>
<reference evidence="7 8" key="1">
    <citation type="submission" date="2017-09" db="EMBL/GenBank/DDBJ databases">
        <title>Genome sequencing of Besnoitia besnoiti strain Bb-Ger1.</title>
        <authorList>
            <person name="Schares G."/>
            <person name="Venepally P."/>
            <person name="Lorenzi H.A."/>
        </authorList>
    </citation>
    <scope>NUCLEOTIDE SEQUENCE [LARGE SCALE GENOMIC DNA]</scope>
    <source>
        <strain evidence="7 8">Bb-Ger1</strain>
    </source>
</reference>
<feature type="compositionally biased region" description="Low complexity" evidence="6">
    <location>
        <begin position="1765"/>
        <end position="1776"/>
    </location>
</feature>
<evidence type="ECO:0000256" key="3">
    <source>
        <dbReference type="ARBA" id="ARBA00022927"/>
    </source>
</evidence>
<evidence type="ECO:0000256" key="5">
    <source>
        <dbReference type="ARBA" id="ARBA00029433"/>
    </source>
</evidence>
<name>A0A2A9M5J4_BESBE</name>
<dbReference type="InterPro" id="IPR039591">
    <property type="entry name" value="AP5M1"/>
</dbReference>
<keyword evidence="3" id="KW-0653">Protein transport</keyword>
<evidence type="ECO:0000256" key="1">
    <source>
        <dbReference type="ARBA" id="ARBA00005324"/>
    </source>
</evidence>
<feature type="compositionally biased region" description="Basic and acidic residues" evidence="6">
    <location>
        <begin position="1026"/>
        <end position="1046"/>
    </location>
</feature>
<feature type="region of interest" description="Disordered" evidence="6">
    <location>
        <begin position="1198"/>
        <end position="1217"/>
    </location>
</feature>
<dbReference type="GeneID" id="40312891"/>
<evidence type="ECO:0000313" key="7">
    <source>
        <dbReference type="EMBL" id="PFH33748.1"/>
    </source>
</evidence>
<feature type="compositionally biased region" description="Low complexity" evidence="6">
    <location>
        <begin position="431"/>
        <end position="441"/>
    </location>
</feature>
<dbReference type="GO" id="GO:0005770">
    <property type="term" value="C:late endosome"/>
    <property type="evidence" value="ECO:0007669"/>
    <property type="project" value="TreeGrafter"/>
</dbReference>
<feature type="region of interest" description="Disordered" evidence="6">
    <location>
        <begin position="262"/>
        <end position="290"/>
    </location>
</feature>
<feature type="region of interest" description="Disordered" evidence="6">
    <location>
        <begin position="1527"/>
        <end position="1556"/>
    </location>
</feature>
<evidence type="ECO:0000313" key="8">
    <source>
        <dbReference type="Proteomes" id="UP000224006"/>
    </source>
</evidence>
<comment type="similarity">
    <text evidence="1">Belongs to the adaptor complexes medium subunit family.</text>
</comment>
<dbReference type="EMBL" id="NWUJ01000008">
    <property type="protein sequence ID" value="PFH33748.1"/>
    <property type="molecule type" value="Genomic_DNA"/>
</dbReference>
<feature type="region of interest" description="Disordered" evidence="6">
    <location>
        <begin position="1925"/>
        <end position="1950"/>
    </location>
</feature>
<feature type="region of interest" description="Disordered" evidence="6">
    <location>
        <begin position="1388"/>
        <end position="1434"/>
    </location>
</feature>
<evidence type="ECO:0008006" key="9">
    <source>
        <dbReference type="Google" id="ProtNLM"/>
    </source>
</evidence>
<dbReference type="VEuPathDB" id="ToxoDB:BESB_079640"/>
<feature type="region of interest" description="Disordered" evidence="6">
    <location>
        <begin position="664"/>
        <end position="721"/>
    </location>
</feature>
<dbReference type="RefSeq" id="XP_029217757.1">
    <property type="nucleotide sequence ID" value="XM_029366326.1"/>
</dbReference>
<dbReference type="GO" id="GO:0030119">
    <property type="term" value="C:AP-type membrane coat adaptor complex"/>
    <property type="evidence" value="ECO:0007669"/>
    <property type="project" value="TreeGrafter"/>
</dbReference>
<evidence type="ECO:0000256" key="4">
    <source>
        <dbReference type="ARBA" id="ARBA00023136"/>
    </source>
</evidence>
<accession>A0A2A9M5J4</accession>
<protein>
    <recommendedName>
        <fullName evidence="9">Adaptor complexes medium subunit family protein</fullName>
    </recommendedName>
</protein>
<keyword evidence="4" id="KW-0472">Membrane</keyword>
<feature type="region of interest" description="Disordered" evidence="6">
    <location>
        <begin position="574"/>
        <end position="595"/>
    </location>
</feature>
<dbReference type="GO" id="GO:0015031">
    <property type="term" value="P:protein transport"/>
    <property type="evidence" value="ECO:0007669"/>
    <property type="project" value="UniProtKB-KW"/>
</dbReference>
<dbReference type="KEGG" id="bbes:BESB_079640"/>
<feature type="compositionally biased region" description="Pro residues" evidence="6">
    <location>
        <begin position="707"/>
        <end position="716"/>
    </location>
</feature>
<comment type="caution">
    <text evidence="7">The sequence shown here is derived from an EMBL/GenBank/DDBJ whole genome shotgun (WGS) entry which is preliminary data.</text>
</comment>
<feature type="compositionally biased region" description="Basic and acidic residues" evidence="6">
    <location>
        <begin position="574"/>
        <end position="584"/>
    </location>
</feature>
<dbReference type="STRING" id="94643.A0A2A9M5J4"/>
<feature type="region of interest" description="Disordered" evidence="6">
    <location>
        <begin position="1753"/>
        <end position="1781"/>
    </location>
</feature>
<dbReference type="PANTHER" id="PTHR16082:SF2">
    <property type="entry name" value="AP-5 COMPLEX SUBUNIT MU-1"/>
    <property type="match status" value="1"/>
</dbReference>
<dbReference type="GO" id="GO:0016197">
    <property type="term" value="P:endosomal transport"/>
    <property type="evidence" value="ECO:0007669"/>
    <property type="project" value="TreeGrafter"/>
</dbReference>
<feature type="region of interest" description="Disordered" evidence="6">
    <location>
        <begin position="1568"/>
        <end position="1730"/>
    </location>
</feature>